<dbReference type="Proteomes" id="UP000030787">
    <property type="component" value="Chromosome"/>
</dbReference>
<feature type="region of interest" description="Disordered" evidence="1">
    <location>
        <begin position="781"/>
        <end position="823"/>
    </location>
</feature>
<dbReference type="KEGG" id="mear:Mpt1_c02910"/>
<evidence type="ECO:0000256" key="1">
    <source>
        <dbReference type="SAM" id="MobiDB-lite"/>
    </source>
</evidence>
<feature type="compositionally biased region" description="Low complexity" evidence="1">
    <location>
        <begin position="789"/>
        <end position="798"/>
    </location>
</feature>
<keyword evidence="2" id="KW-0472">Membrane</keyword>
<dbReference type="AlphaFoldDB" id="A0A0A7LFC4"/>
<evidence type="ECO:0008006" key="5">
    <source>
        <dbReference type="Google" id="ProtNLM"/>
    </source>
</evidence>
<proteinExistence type="predicted"/>
<evidence type="ECO:0000313" key="4">
    <source>
        <dbReference type="Proteomes" id="UP000030787"/>
    </source>
</evidence>
<name>A0A0A7LFC4_9ARCH</name>
<keyword evidence="4" id="KW-1185">Reference proteome</keyword>
<evidence type="ECO:0000256" key="2">
    <source>
        <dbReference type="SAM" id="Phobius"/>
    </source>
</evidence>
<dbReference type="EMBL" id="CP010070">
    <property type="protein sequence ID" value="AIZ56191.1"/>
    <property type="molecule type" value="Genomic_DNA"/>
</dbReference>
<dbReference type="Pfam" id="PF18889">
    <property type="entry name" value="Beta_helix_3"/>
    <property type="match status" value="4"/>
</dbReference>
<reference evidence="3 4" key="1">
    <citation type="journal article" date="2014" name="Appl. Environ. Microbiol.">
        <title>Comparative Genome Analysis of 'Candidatus Methanoplasma termitum' Indicates a New Mode of Energy Metabolism in the Seventh Order of Methanogens.</title>
        <authorList>
            <person name="Lang K."/>
            <person name="Schuldes J."/>
            <person name="Klingl A."/>
            <person name="Poehlein A."/>
            <person name="Daniel R."/>
            <person name="Brune A."/>
        </authorList>
    </citation>
    <scope>NUCLEOTIDE SEQUENCE [LARGE SCALE GENOMIC DNA]</scope>
    <source>
        <strain evidence="4">Mpt1</strain>
    </source>
</reference>
<accession>A0A0A7LFC4</accession>
<organism evidence="3 4">
    <name type="scientific">Candidatus Methanoplasma termitum</name>
    <dbReference type="NCBI Taxonomy" id="1577791"/>
    <lineage>
        <taxon>Archaea</taxon>
        <taxon>Methanobacteriati</taxon>
        <taxon>Thermoplasmatota</taxon>
        <taxon>Thermoplasmata</taxon>
        <taxon>Methanomassiliicoccales</taxon>
        <taxon>Methanomassiliicoccaceae</taxon>
        <taxon>Candidatus Methanoplasma</taxon>
    </lineage>
</organism>
<feature type="transmembrane region" description="Helical" evidence="2">
    <location>
        <begin position="834"/>
        <end position="856"/>
    </location>
</feature>
<keyword evidence="2" id="KW-0812">Transmembrane</keyword>
<keyword evidence="2" id="KW-1133">Transmembrane helix</keyword>
<feature type="transmembrane region" description="Helical" evidence="2">
    <location>
        <begin position="12"/>
        <end position="31"/>
    </location>
</feature>
<evidence type="ECO:0000313" key="3">
    <source>
        <dbReference type="EMBL" id="AIZ56191.1"/>
    </source>
</evidence>
<dbReference type="HOGENOM" id="CLU_331116_0_0_2"/>
<gene>
    <name evidence="3" type="ORF">Mpt1_c02910</name>
</gene>
<dbReference type="STRING" id="1577791.Mpt1_c02910"/>
<sequence length="865" mass="87816">MKINKKNTVLKYGFLAVALILMIAVSVFLSGSSDRSSAAATTPDYTIDLTSPASGTGWTYSGTIIAFDTNANGHTYQIEQTTVGTLSRTMVFNSGVSTAVIFAGINIAGEINLNGAELALWISAGSTNTINGNILVPLGSSILIDSTNPGSSDGSLTVTSANSYAAGIGSSNCSTGNSTIKGGTITATGGFYGAGIGGGGLTTGGASDGGTIAIVGGTVNATGGRYGAGIGGGGGNGNGQSGGNGGVITIGGTAVVNAYGTGGAGIGGGGGYFTKNGTPGVITINGGTVTATGANGAGIGSSAPLNGNVNNGGTITINGGTVTATGSTGCAGIGGTLYGDIDAIIITGGNIIATSTSGGDGIGSGGYGTSTNVTISSAAKILAFSRPAYNDYYNAVPIRGAGTGSTGYYVNAIMEYGREFSGPVEVYADGGLTPILTIDIPAGCYGFAFQLPSDAAVSKTYKLVAVESGTKKNLVRLADESPEIYSVKSNTGYDAHDGWNGALPLKFEGYILTLEIVGNGTVNVTGNSPKYGPINETAHEGTNIISFAVDVTELKLTPTNGSDVFYQFYNSGMAHPVTYNPSPTYDVSGGNQNIYAYFIDPAESTTLDLEVVGPAVSQGKITVIVKGDPYSAFTVDKGTAYSGNFYRGDNVTLSISGTATDFLYWIASPEPAGFFLGSGAGQTIWMMEDYDLKAVFETAGPLITDPHYITAISDGKTILAPGGVSAVQNGGERTFIFIAKSGYYISSVTVDGTPLTQEQINLGTYTFVNVVKDHTIEVKSAQEAGGGSKDTNNDTNNDTNKDADDDTDKITDQDNGVTADTNDGNVAATGGSGILWWLLVLIILLIIAGTLIWLYLRRKKQHDVT</sequence>
<protein>
    <recommendedName>
        <fullName evidence="5">Bacterial repeat domain-containing protein</fullName>
    </recommendedName>
</protein>